<gene>
    <name evidence="1" type="ORF">AQJ64_30750</name>
</gene>
<dbReference type="OrthoDB" id="3280727at2"/>
<evidence type="ECO:0000313" key="1">
    <source>
        <dbReference type="EMBL" id="KUN78370.1"/>
    </source>
</evidence>
<comment type="caution">
    <text evidence="1">The sequence shown here is derived from an EMBL/GenBank/DDBJ whole genome shotgun (WGS) entry which is preliminary data.</text>
</comment>
<protein>
    <submittedName>
        <fullName evidence="1">Uncharacterized protein</fullName>
    </submittedName>
</protein>
<accession>A0A101SQM8</accession>
<evidence type="ECO:0000313" key="2">
    <source>
        <dbReference type="Proteomes" id="UP000052982"/>
    </source>
</evidence>
<keyword evidence="2" id="KW-1185">Reference proteome</keyword>
<sequence>MAVFVCARCDAVLTAPVSEVALPAHAHHSFGHDMLPPLMEPGTYAVDPEPHGPPWKPWSEIGEDEAAARGVFARARRFHSLPCGASGAVAVAPGDTRAMVLIPERCDGYCLGLDGRDGPNLACARCGRPVATRVDDCSLWQVVWLAPDAVRRLPVEGPADRILDWETLAQERRSTPPVEQLGYWNPQWEAAVGVALAHVLVASGGAPLAVPGGLLADTFGRALDALLPKGPPAKRLALAGPGLPGTDADIVLVPLHPQTGQAWQPRPPSVGVPLAAGVWMHLAFPQEQVPPIPVTGGLPDGFLRDDPLPLRPQWLFRADARVLLGTLARLPAVREPWLRGIFDRVDGQGYARPF</sequence>
<dbReference type="Proteomes" id="UP000052982">
    <property type="component" value="Unassembled WGS sequence"/>
</dbReference>
<name>A0A101SQM8_9ACTN</name>
<dbReference type="RefSeq" id="WP_055638689.1">
    <property type="nucleotide sequence ID" value="NZ_JBIRTR010000009.1"/>
</dbReference>
<reference evidence="1 2" key="1">
    <citation type="submission" date="2015-10" db="EMBL/GenBank/DDBJ databases">
        <title>Draft genome sequence of Streptomyces griseoruber DSM 40281, type strain for the species Streptomyces griseoruber.</title>
        <authorList>
            <person name="Ruckert C."/>
            <person name="Winkler A."/>
            <person name="Kalinowski J."/>
            <person name="Kampfer P."/>
            <person name="Glaeser S."/>
        </authorList>
    </citation>
    <scope>NUCLEOTIDE SEQUENCE [LARGE SCALE GENOMIC DNA]</scope>
    <source>
        <strain evidence="1 2">DSM 40281</strain>
    </source>
</reference>
<organism evidence="1 2">
    <name type="scientific">Streptomyces griseoruber</name>
    <dbReference type="NCBI Taxonomy" id="1943"/>
    <lineage>
        <taxon>Bacteria</taxon>
        <taxon>Bacillati</taxon>
        <taxon>Actinomycetota</taxon>
        <taxon>Actinomycetes</taxon>
        <taxon>Kitasatosporales</taxon>
        <taxon>Streptomycetaceae</taxon>
        <taxon>Streptomyces</taxon>
    </lineage>
</organism>
<dbReference type="AlphaFoldDB" id="A0A101SQM8"/>
<dbReference type="EMBL" id="LMWW01000053">
    <property type="protein sequence ID" value="KUN78370.1"/>
    <property type="molecule type" value="Genomic_DNA"/>
</dbReference>
<proteinExistence type="predicted"/>